<evidence type="ECO:0000256" key="1">
    <source>
        <dbReference type="ARBA" id="ARBA00038473"/>
    </source>
</evidence>
<dbReference type="EMBL" id="CP046401">
    <property type="protein sequence ID" value="QGY42448.1"/>
    <property type="molecule type" value="Genomic_DNA"/>
</dbReference>
<name>A0A6I6JN07_9BACT</name>
<dbReference type="Proteomes" id="UP000428260">
    <property type="component" value="Chromosome"/>
</dbReference>
<dbReference type="GO" id="GO:0016787">
    <property type="term" value="F:hydrolase activity"/>
    <property type="evidence" value="ECO:0007669"/>
    <property type="project" value="UniProtKB-KW"/>
</dbReference>
<evidence type="ECO:0000313" key="3">
    <source>
        <dbReference type="EMBL" id="QGY42448.1"/>
    </source>
</evidence>
<accession>A0A6I6JN07</accession>
<dbReference type="KEGG" id="mcos:GM418_01900"/>
<evidence type="ECO:0000259" key="2">
    <source>
        <dbReference type="Pfam" id="PF00144"/>
    </source>
</evidence>
<sequence>MRKFLYLAGLVVVVVGFVTFRIQKVSADKFHTPEVDTFAIEEPEKKPLEIESVIREYDSLISSEIINSGSVGSALVVTYKDQIAFLKCYGVKKTGEKDSINKNTVFRLASVSKTITGVLAGILDDENIVHLDDHVIDYLPGFKLKNQESTTNLTIRNLLSHTSGLIPHAYDNMVEEKVPLSKIMSNLYSVDISASPGKLYGYQNVMFSLYDTIAAIKTSKKFDNIIHEKVFDPFGMKNASTGFRSFKNNPNKAYPHYGSAGHYRTMRLNDRYYSTAPAAGINASISDMGQFLLHLTNENSAEINDNIIQTVFTPQVQSPLKRAYLRRWDKVDSKQYAIGWRIIGYKGRKVAYHGGYVNGYKTEIAYCKEENIGIAYLTNSPNPIASETVPTFLNILFEFSDHKHILTEYTEDEPADDNS</sequence>
<dbReference type="Pfam" id="PF00144">
    <property type="entry name" value="Beta-lactamase"/>
    <property type="match status" value="1"/>
</dbReference>
<dbReference type="InterPro" id="IPR001466">
    <property type="entry name" value="Beta-lactam-related"/>
</dbReference>
<keyword evidence="3" id="KW-0378">Hydrolase</keyword>
<organism evidence="3 4">
    <name type="scientific">Maribellus comscasis</name>
    <dbReference type="NCBI Taxonomy" id="2681766"/>
    <lineage>
        <taxon>Bacteria</taxon>
        <taxon>Pseudomonadati</taxon>
        <taxon>Bacteroidota</taxon>
        <taxon>Bacteroidia</taxon>
        <taxon>Marinilabiliales</taxon>
        <taxon>Prolixibacteraceae</taxon>
        <taxon>Maribellus</taxon>
    </lineage>
</organism>
<proteinExistence type="inferred from homology"/>
<comment type="similarity">
    <text evidence="1">Belongs to the beta-lactamase family.</text>
</comment>
<dbReference type="InterPro" id="IPR012338">
    <property type="entry name" value="Beta-lactam/transpept-like"/>
</dbReference>
<keyword evidence="4" id="KW-1185">Reference proteome</keyword>
<dbReference type="PANTHER" id="PTHR22935:SF95">
    <property type="entry name" value="BETA-LACTAMASE-LIKE 1-RELATED"/>
    <property type="match status" value="1"/>
</dbReference>
<protein>
    <submittedName>
        <fullName evidence="3">Serine hydrolase</fullName>
    </submittedName>
</protein>
<dbReference type="Gene3D" id="3.40.710.10">
    <property type="entry name" value="DD-peptidase/beta-lactamase superfamily"/>
    <property type="match status" value="1"/>
</dbReference>
<evidence type="ECO:0000313" key="4">
    <source>
        <dbReference type="Proteomes" id="UP000428260"/>
    </source>
</evidence>
<gene>
    <name evidence="3" type="ORF">GM418_01900</name>
</gene>
<dbReference type="InterPro" id="IPR051478">
    <property type="entry name" value="Beta-lactamase-like_AB/R"/>
</dbReference>
<feature type="domain" description="Beta-lactamase-related" evidence="2">
    <location>
        <begin position="68"/>
        <end position="387"/>
    </location>
</feature>
<dbReference type="RefSeq" id="WP_158862599.1">
    <property type="nucleotide sequence ID" value="NZ_CP046401.1"/>
</dbReference>
<dbReference type="SUPFAM" id="SSF56601">
    <property type="entry name" value="beta-lactamase/transpeptidase-like"/>
    <property type="match status" value="1"/>
</dbReference>
<dbReference type="AlphaFoldDB" id="A0A6I6JN07"/>
<dbReference type="PANTHER" id="PTHR22935">
    <property type="entry name" value="PENICILLIN-BINDING PROTEIN"/>
    <property type="match status" value="1"/>
</dbReference>
<reference evidence="3 4" key="1">
    <citation type="submission" date="2019-11" db="EMBL/GenBank/DDBJ databases">
        <authorList>
            <person name="Zheng R.K."/>
            <person name="Sun C.M."/>
        </authorList>
    </citation>
    <scope>NUCLEOTIDE SEQUENCE [LARGE SCALE GENOMIC DNA]</scope>
    <source>
        <strain evidence="3 4">WC007</strain>
    </source>
</reference>